<keyword evidence="3" id="KW-0104">Cadmium</keyword>
<dbReference type="InterPro" id="IPR059000">
    <property type="entry name" value="ATPase_P-type_domA"/>
</dbReference>
<dbReference type="GO" id="GO:0008551">
    <property type="term" value="F:P-type cadmium transporter activity"/>
    <property type="evidence" value="ECO:0007669"/>
    <property type="project" value="UniProtKB-EC"/>
</dbReference>
<dbReference type="GO" id="GO:0005524">
    <property type="term" value="F:ATP binding"/>
    <property type="evidence" value="ECO:0007669"/>
    <property type="project" value="UniProtKB-UniRule"/>
</dbReference>
<dbReference type="PANTHER" id="PTHR48085">
    <property type="entry name" value="CADMIUM/ZINC-TRANSPORTING ATPASE HMA2-RELATED"/>
    <property type="match status" value="1"/>
</dbReference>
<keyword evidence="10" id="KW-0479">Metal-binding</keyword>
<evidence type="ECO:0000256" key="3">
    <source>
        <dbReference type="ARBA" id="ARBA00022539"/>
    </source>
</evidence>
<dbReference type="InterPro" id="IPR008250">
    <property type="entry name" value="ATPase_P-typ_transduc_dom_A_sf"/>
</dbReference>
<evidence type="ECO:0000256" key="7">
    <source>
        <dbReference type="ARBA" id="ARBA00023136"/>
    </source>
</evidence>
<dbReference type="SUPFAM" id="SSF56784">
    <property type="entry name" value="HAD-like"/>
    <property type="match status" value="1"/>
</dbReference>
<dbReference type="PROSITE" id="PS00154">
    <property type="entry name" value="ATPASE_E1_E2"/>
    <property type="match status" value="1"/>
</dbReference>
<dbReference type="SUPFAM" id="SSF81653">
    <property type="entry name" value="Calcium ATPase, transduction domain A"/>
    <property type="match status" value="1"/>
</dbReference>
<name>A0A0X8FKI7_9LACT</name>
<keyword evidence="10" id="KW-1003">Cell membrane</keyword>
<evidence type="ECO:0000256" key="9">
    <source>
        <dbReference type="ARBA" id="ARBA00049338"/>
    </source>
</evidence>
<sequence>MTASYRILHQSGSRIRLGLPFVSSPNVQNYLNQLARQVDEIDYLQFYLQADRMTIHIKPGQKIDLASFLSRIDLDTVQSFYEDAKDLVTEGPGQIITSQVLKRMTYKTLVPPPVRYGITLAKACTYGWQALQSLLAKQLDMAVLDFAAVLASIYQNDYEAAGTIMFILELGERLDAWTLDKSISDLTAGLNQSDVDIWRLDEDDERHLVNAQLIKAGDRIVVAEGQSIYFDGQIVAGSGATQEGSLTGEPFPVAKQVGDQVYANTVLESGELIVQVTDAQMNSRLHRLIDQIHTAQDQQSSQEVKLLSRADDLVKYNFIGMALTYLLTGQVAKAMTFLMVDFSCAIKLSTSISYMTAIRQALQAGILVKGSRFIDLYQEIDQFIFDKTGTLTESKLEIKEVIPFGDYTYEEVLRIAACLEEHFYHPIAQSVVDKAKDEGIDHEEMHGPLYHIASKGVKSSIDGQPVLIGSYRFLHEEGVVFDQDSQALIDKYKGRYNLLYLSFAKDLIAIFCIDTPLRAETVSVLSELKAQGKELALLTGDTSDRTAAVRELVDFDQVKTDVSPQDKFDFIKAQQADNKKVLMIGDGLNDSAAIAQADIGVVMADSSDIARQTADIIFLNDQLTSFARMDQVHYALDGQLNRNLKLAVAINSSLIGFGLLGWLAGSSLALLHNLTTVVIVADSLKFKVTT</sequence>
<accession>A0A0X8FKI7</accession>
<keyword evidence="10" id="KW-0547">Nucleotide-binding</keyword>
<dbReference type="GO" id="GO:0005886">
    <property type="term" value="C:plasma membrane"/>
    <property type="evidence" value="ECO:0007669"/>
    <property type="project" value="UniProtKB-SubCell"/>
</dbReference>
<dbReference type="RefSeq" id="WP_067977968.1">
    <property type="nucleotide sequence ID" value="NZ_CP014163.1"/>
</dbReference>
<dbReference type="InterPro" id="IPR027256">
    <property type="entry name" value="P-typ_ATPase_IB"/>
</dbReference>
<dbReference type="KEGG" id="auh:AWM75_02800"/>
<evidence type="ECO:0000256" key="5">
    <source>
        <dbReference type="ARBA" id="ARBA00022967"/>
    </source>
</evidence>
<feature type="domain" description="P-type ATPase A" evidence="11">
    <location>
        <begin position="202"/>
        <end position="292"/>
    </location>
</feature>
<reference evidence="12 13" key="1">
    <citation type="journal article" date="2016" name="Genome Announc.">
        <title>Complete Genome Sequences of Aerococcus christensenii CCUG 28831T, Aerococcus sanguinicola CCUG 43001T, Aerococcus urinae CCUG 36881T, Aerococcus urinaeequi CCUG 28094T, Aerococcus urinaehominis CCUG 42038 BT, and Aerococcus viridans CCUG 4311T.</title>
        <authorList>
            <person name="Carkaci D."/>
            <person name="Dargis R."/>
            <person name="Nielsen X.C."/>
            <person name="Skovgaard O."/>
            <person name="Fuursted K."/>
            <person name="Christensen J.J."/>
        </authorList>
    </citation>
    <scope>NUCLEOTIDE SEQUENCE [LARGE SCALE GENOMIC DNA]</scope>
    <source>
        <strain evidence="12 13">CCUG42038B</strain>
    </source>
</reference>
<dbReference type="PROSITE" id="PS01229">
    <property type="entry name" value="COF_2"/>
    <property type="match status" value="1"/>
</dbReference>
<dbReference type="Gene3D" id="3.40.1110.10">
    <property type="entry name" value="Calcium-transporting ATPase, cytoplasmic domain N"/>
    <property type="match status" value="1"/>
</dbReference>
<reference evidence="13" key="2">
    <citation type="submission" date="2016-01" db="EMBL/GenBank/DDBJ databases">
        <title>Six Aerococcus type strain genome sequencing and assembly using PacBio and Illumina Hiseq.</title>
        <authorList>
            <person name="Carkaci D."/>
            <person name="Dargis R."/>
            <person name="Nielsen X.C."/>
            <person name="Skovgaard O."/>
            <person name="Fuursted K."/>
            <person name="Christensen J.J."/>
        </authorList>
    </citation>
    <scope>NUCLEOTIDE SEQUENCE [LARGE SCALE GENOMIC DNA]</scope>
    <source>
        <strain evidence="13">CCUG42038B</strain>
    </source>
</reference>
<dbReference type="NCBIfam" id="TIGR01525">
    <property type="entry name" value="ATPase-IB_hvy"/>
    <property type="match status" value="1"/>
</dbReference>
<dbReference type="InterPro" id="IPR001757">
    <property type="entry name" value="P_typ_ATPase"/>
</dbReference>
<evidence type="ECO:0000256" key="10">
    <source>
        <dbReference type="RuleBase" id="RU362081"/>
    </source>
</evidence>
<dbReference type="InterPro" id="IPR023214">
    <property type="entry name" value="HAD_sf"/>
</dbReference>
<dbReference type="InterPro" id="IPR023299">
    <property type="entry name" value="ATPase_P-typ_cyto_dom_N"/>
</dbReference>
<evidence type="ECO:0000256" key="1">
    <source>
        <dbReference type="ARBA" id="ARBA00004141"/>
    </source>
</evidence>
<evidence type="ECO:0000259" key="11">
    <source>
        <dbReference type="Pfam" id="PF00122"/>
    </source>
</evidence>
<dbReference type="Pfam" id="PF00122">
    <property type="entry name" value="E1-E2_ATPase"/>
    <property type="match status" value="1"/>
</dbReference>
<evidence type="ECO:0000313" key="13">
    <source>
        <dbReference type="Proteomes" id="UP000062260"/>
    </source>
</evidence>
<dbReference type="PRINTS" id="PR00119">
    <property type="entry name" value="CATATPASE"/>
</dbReference>
<dbReference type="SFLD" id="SFLDF00027">
    <property type="entry name" value="p-type_atpase"/>
    <property type="match status" value="1"/>
</dbReference>
<proteinExistence type="inferred from homology"/>
<dbReference type="NCBIfam" id="TIGR01494">
    <property type="entry name" value="ATPase_P-type"/>
    <property type="match status" value="1"/>
</dbReference>
<dbReference type="PANTHER" id="PTHR48085:SF5">
    <property type="entry name" value="CADMIUM_ZINC-TRANSPORTING ATPASE HMA4-RELATED"/>
    <property type="match status" value="1"/>
</dbReference>
<comment type="subcellular location">
    <subcellularLocation>
        <location evidence="10">Cell membrane</location>
    </subcellularLocation>
    <subcellularLocation>
        <location evidence="1">Membrane</location>
        <topology evidence="1">Multi-pass membrane protein</topology>
    </subcellularLocation>
</comment>
<evidence type="ECO:0000256" key="8">
    <source>
        <dbReference type="ARBA" id="ARBA00039103"/>
    </source>
</evidence>
<keyword evidence="4 10" id="KW-0812">Transmembrane</keyword>
<gene>
    <name evidence="12" type="ORF">AWM75_02800</name>
</gene>
<comment type="caution">
    <text evidence="10">Lacks conserved residue(s) required for the propagation of feature annotation.</text>
</comment>
<dbReference type="AlphaFoldDB" id="A0A0X8FKI7"/>
<comment type="catalytic activity">
    <reaction evidence="9">
        <text>Cd(2+)(in) + ATP + H2O = Cd(2+)(out) + ADP + phosphate + H(+)</text>
        <dbReference type="Rhea" id="RHEA:12132"/>
        <dbReference type="ChEBI" id="CHEBI:15377"/>
        <dbReference type="ChEBI" id="CHEBI:15378"/>
        <dbReference type="ChEBI" id="CHEBI:30616"/>
        <dbReference type="ChEBI" id="CHEBI:43474"/>
        <dbReference type="ChEBI" id="CHEBI:48775"/>
        <dbReference type="ChEBI" id="CHEBI:456216"/>
        <dbReference type="EC" id="7.2.2.21"/>
    </reaction>
</comment>
<evidence type="ECO:0000313" key="12">
    <source>
        <dbReference type="EMBL" id="AMB98990.1"/>
    </source>
</evidence>
<keyword evidence="6 10" id="KW-1133">Transmembrane helix</keyword>
<dbReference type="Proteomes" id="UP000062260">
    <property type="component" value="Chromosome"/>
</dbReference>
<dbReference type="EMBL" id="CP014163">
    <property type="protein sequence ID" value="AMB98990.1"/>
    <property type="molecule type" value="Genomic_DNA"/>
</dbReference>
<organism evidence="12 13">
    <name type="scientific">Aerococcus urinaehominis</name>
    <dbReference type="NCBI Taxonomy" id="128944"/>
    <lineage>
        <taxon>Bacteria</taxon>
        <taxon>Bacillati</taxon>
        <taxon>Bacillota</taxon>
        <taxon>Bacilli</taxon>
        <taxon>Lactobacillales</taxon>
        <taxon>Aerococcaceae</taxon>
        <taxon>Aerococcus</taxon>
    </lineage>
</organism>
<dbReference type="InterPro" id="IPR044492">
    <property type="entry name" value="P_typ_ATPase_HD_dom"/>
</dbReference>
<dbReference type="GO" id="GO:0016887">
    <property type="term" value="F:ATP hydrolysis activity"/>
    <property type="evidence" value="ECO:0007669"/>
    <property type="project" value="InterPro"/>
</dbReference>
<dbReference type="GO" id="GO:0046872">
    <property type="term" value="F:metal ion binding"/>
    <property type="evidence" value="ECO:0007669"/>
    <property type="project" value="UniProtKB-KW"/>
</dbReference>
<keyword evidence="5" id="KW-1278">Translocase</keyword>
<keyword evidence="7 10" id="KW-0472">Membrane</keyword>
<dbReference type="EC" id="7.2.2.21" evidence="8"/>
<keyword evidence="13" id="KW-1185">Reference proteome</keyword>
<dbReference type="Gene3D" id="3.40.50.1000">
    <property type="entry name" value="HAD superfamily/HAD-like"/>
    <property type="match status" value="1"/>
</dbReference>
<evidence type="ECO:0000256" key="2">
    <source>
        <dbReference type="ARBA" id="ARBA00006024"/>
    </source>
</evidence>
<evidence type="ECO:0000256" key="4">
    <source>
        <dbReference type="ARBA" id="ARBA00022692"/>
    </source>
</evidence>
<dbReference type="STRING" id="128944.AWM75_02800"/>
<comment type="similarity">
    <text evidence="2 10">Belongs to the cation transport ATPase (P-type) (TC 3.A.3) family. Type IB subfamily.</text>
</comment>
<evidence type="ECO:0000256" key="6">
    <source>
        <dbReference type="ARBA" id="ARBA00022989"/>
    </source>
</evidence>
<dbReference type="SFLD" id="SFLDG00002">
    <property type="entry name" value="C1.7:_P-type_atpase_like"/>
    <property type="match status" value="1"/>
</dbReference>
<keyword evidence="10" id="KW-0067">ATP-binding</keyword>
<dbReference type="InterPro" id="IPR018303">
    <property type="entry name" value="ATPase_P-typ_P_site"/>
</dbReference>
<feature type="transmembrane region" description="Helical" evidence="10">
    <location>
        <begin position="654"/>
        <end position="681"/>
    </location>
</feature>
<dbReference type="InterPro" id="IPR036412">
    <property type="entry name" value="HAD-like_sf"/>
</dbReference>
<dbReference type="OrthoDB" id="9813266at2"/>
<protein>
    <recommendedName>
        <fullName evidence="8">Cd(2+)-exporting ATPase</fullName>
        <ecNumber evidence="8">7.2.2.21</ecNumber>
    </recommendedName>
</protein>
<dbReference type="InterPro" id="IPR051014">
    <property type="entry name" value="Cation_Transport_ATPase_IB"/>
</dbReference>
<dbReference type="SFLD" id="SFLDS00003">
    <property type="entry name" value="Haloacid_Dehalogenase"/>
    <property type="match status" value="1"/>
</dbReference>
<dbReference type="Gene3D" id="2.70.150.10">
    <property type="entry name" value="Calcium-transporting ATPase, cytoplasmic transduction domain A"/>
    <property type="match status" value="1"/>
</dbReference>
<dbReference type="Pfam" id="PF00702">
    <property type="entry name" value="Hydrolase"/>
    <property type="match status" value="1"/>
</dbReference>